<dbReference type="PANTHER" id="PTHR22911:SF6">
    <property type="entry name" value="SOLUTE CARRIER FAMILY 35 MEMBER G1"/>
    <property type="match status" value="1"/>
</dbReference>
<evidence type="ECO:0000259" key="6">
    <source>
        <dbReference type="Pfam" id="PF00892"/>
    </source>
</evidence>
<feature type="transmembrane region" description="Helical" evidence="5">
    <location>
        <begin position="163"/>
        <end position="182"/>
    </location>
</feature>
<feature type="transmembrane region" description="Helical" evidence="5">
    <location>
        <begin position="189"/>
        <end position="208"/>
    </location>
</feature>
<feature type="transmembrane region" description="Helical" evidence="5">
    <location>
        <begin position="78"/>
        <end position="96"/>
    </location>
</feature>
<gene>
    <name evidence="7" type="ORF">HNQ65_001774</name>
</gene>
<feature type="transmembrane region" description="Helical" evidence="5">
    <location>
        <begin position="214"/>
        <end position="235"/>
    </location>
</feature>
<feature type="transmembrane region" description="Helical" evidence="5">
    <location>
        <begin position="242"/>
        <end position="268"/>
    </location>
</feature>
<proteinExistence type="predicted"/>
<dbReference type="InterPro" id="IPR000620">
    <property type="entry name" value="EamA_dom"/>
</dbReference>
<reference evidence="7 8" key="1">
    <citation type="submission" date="2020-08" db="EMBL/GenBank/DDBJ databases">
        <title>Genomic Encyclopedia of Type Strains, Phase IV (KMG-IV): sequencing the most valuable type-strain genomes for metagenomic binning, comparative biology and taxonomic classification.</title>
        <authorList>
            <person name="Goeker M."/>
        </authorList>
    </citation>
    <scope>NUCLEOTIDE SEQUENCE [LARGE SCALE GENOMIC DNA]</scope>
    <source>
        <strain evidence="7 8">DSM 12252</strain>
    </source>
</reference>
<feature type="domain" description="EamA" evidence="6">
    <location>
        <begin position="163"/>
        <end position="287"/>
    </location>
</feature>
<keyword evidence="3 5" id="KW-1133">Transmembrane helix</keyword>
<evidence type="ECO:0000256" key="4">
    <source>
        <dbReference type="ARBA" id="ARBA00023136"/>
    </source>
</evidence>
<dbReference type="GO" id="GO:0016020">
    <property type="term" value="C:membrane"/>
    <property type="evidence" value="ECO:0007669"/>
    <property type="project" value="UniProtKB-SubCell"/>
</dbReference>
<name>A0A7W7Y9N4_9BACT</name>
<sequence length="301" mass="31620">MSTPHIKLQLDPRRGAKAMLLSLACFSGNALLLKDLASHRNVDPWMSMTFRAAIGLALTIILFAPAGTLNLRRSFQSWLLASRGVLGALGTAAYYTTIGPLGAGKATLIGNTWTIFAAIMAAFVLHERLGVVKLFGILLALSGLSLLTGLAPGTIAHFGHHEMVALIGAVLAATVVVVIRQLTRTETSATIFSSQCIYALLLSLPLAMAHFDTLSLMDVLLLTTAALCASFGQLAMTEGFRFLSVAAGGAFQMTVPLVISLSSIALFAEPFTMAQAMGGVLVLWGSYHTVVGGFSRKPAGA</sequence>
<keyword evidence="4 5" id="KW-0472">Membrane</keyword>
<feature type="transmembrane region" description="Helical" evidence="5">
    <location>
        <begin position="108"/>
        <end position="125"/>
    </location>
</feature>
<dbReference type="RefSeq" id="WP_184339134.1">
    <property type="nucleotide sequence ID" value="NZ_JACHIG010000003.1"/>
</dbReference>
<dbReference type="EMBL" id="JACHIG010000003">
    <property type="protein sequence ID" value="MBB5032197.1"/>
    <property type="molecule type" value="Genomic_DNA"/>
</dbReference>
<comment type="subcellular location">
    <subcellularLocation>
        <location evidence="1">Membrane</location>
        <topology evidence="1">Multi-pass membrane protein</topology>
    </subcellularLocation>
</comment>
<organism evidence="7 8">
    <name type="scientific">Prosthecobacter vanneervenii</name>
    <dbReference type="NCBI Taxonomy" id="48466"/>
    <lineage>
        <taxon>Bacteria</taxon>
        <taxon>Pseudomonadati</taxon>
        <taxon>Verrucomicrobiota</taxon>
        <taxon>Verrucomicrobiia</taxon>
        <taxon>Verrucomicrobiales</taxon>
        <taxon>Verrucomicrobiaceae</taxon>
        <taxon>Prosthecobacter</taxon>
    </lineage>
</organism>
<feature type="transmembrane region" description="Helical" evidence="5">
    <location>
        <begin position="132"/>
        <end position="151"/>
    </location>
</feature>
<dbReference type="Pfam" id="PF00892">
    <property type="entry name" value="EamA"/>
    <property type="match status" value="2"/>
</dbReference>
<keyword evidence="8" id="KW-1185">Reference proteome</keyword>
<dbReference type="SUPFAM" id="SSF103481">
    <property type="entry name" value="Multidrug resistance efflux transporter EmrE"/>
    <property type="match status" value="2"/>
</dbReference>
<accession>A0A7W7Y9N4</accession>
<keyword evidence="2 5" id="KW-0812">Transmembrane</keyword>
<feature type="transmembrane region" description="Helical" evidence="5">
    <location>
        <begin position="45"/>
        <end position="66"/>
    </location>
</feature>
<feature type="domain" description="EamA" evidence="6">
    <location>
        <begin position="15"/>
        <end position="148"/>
    </location>
</feature>
<dbReference type="Proteomes" id="UP000590740">
    <property type="component" value="Unassembled WGS sequence"/>
</dbReference>
<evidence type="ECO:0000256" key="5">
    <source>
        <dbReference type="SAM" id="Phobius"/>
    </source>
</evidence>
<evidence type="ECO:0000313" key="8">
    <source>
        <dbReference type="Proteomes" id="UP000590740"/>
    </source>
</evidence>
<evidence type="ECO:0000256" key="3">
    <source>
        <dbReference type="ARBA" id="ARBA00022989"/>
    </source>
</evidence>
<feature type="transmembrane region" description="Helical" evidence="5">
    <location>
        <begin position="274"/>
        <end position="294"/>
    </location>
</feature>
<dbReference type="AlphaFoldDB" id="A0A7W7Y9N4"/>
<evidence type="ECO:0000256" key="1">
    <source>
        <dbReference type="ARBA" id="ARBA00004141"/>
    </source>
</evidence>
<protein>
    <submittedName>
        <fullName evidence="7">Drug/metabolite transporter (DMT)-like permease</fullName>
    </submittedName>
</protein>
<evidence type="ECO:0000256" key="2">
    <source>
        <dbReference type="ARBA" id="ARBA00022692"/>
    </source>
</evidence>
<dbReference type="PANTHER" id="PTHR22911">
    <property type="entry name" value="ACYL-MALONYL CONDENSING ENZYME-RELATED"/>
    <property type="match status" value="1"/>
</dbReference>
<dbReference type="InterPro" id="IPR037185">
    <property type="entry name" value="EmrE-like"/>
</dbReference>
<evidence type="ECO:0000313" key="7">
    <source>
        <dbReference type="EMBL" id="MBB5032197.1"/>
    </source>
</evidence>
<comment type="caution">
    <text evidence="7">The sequence shown here is derived from an EMBL/GenBank/DDBJ whole genome shotgun (WGS) entry which is preliminary data.</text>
</comment>